<accession>A0A6P3ZED9</accession>
<keyword evidence="2 6" id="KW-0812">Transmembrane</keyword>
<sequence length="281" mass="30837">MVIRSDSLIWLLLLSTILHGVFFLNSVSAVCEFSITEGDKLYNFNLASPIPKFPHGVLSEDGFYKVAVNETVLWFQLCDGMVFNHDPPRCVDCWDCGGPSRCGMTCSALLASNIGGYSVCTTIGHASSIDIDLIDKKNPHTGVVVKMSNVGVKLNCSLSVSVRCDLNGVQGPYSLEKTGTCDFTTALKHPSACAEIVHVHGKGWGWFGTFIFIAICMFAAYLLVGTVYRYFILGIHGVDVIPNLDFWATIPQRIQSLFSSLVRRFRGPSEGHRSSYSSVNF</sequence>
<evidence type="ECO:0000256" key="4">
    <source>
        <dbReference type="ARBA" id="ARBA00022989"/>
    </source>
</evidence>
<dbReference type="RefSeq" id="XP_015877457.3">
    <property type="nucleotide sequence ID" value="XM_016021971.4"/>
</dbReference>
<reference evidence="8" key="1">
    <citation type="submission" date="2023-09" db="UniProtKB">
        <authorList>
            <consortium name="RefSeq"/>
        </authorList>
    </citation>
    <scope>IDENTIFICATION</scope>
    <source>
        <tissue evidence="8">In vitro plantlets</tissue>
    </source>
</reference>
<organism evidence="8">
    <name type="scientific">Ziziphus jujuba</name>
    <name type="common">Chinese jujube</name>
    <name type="synonym">Ziziphus sativa</name>
    <dbReference type="NCBI Taxonomy" id="326968"/>
    <lineage>
        <taxon>Eukaryota</taxon>
        <taxon>Viridiplantae</taxon>
        <taxon>Streptophyta</taxon>
        <taxon>Embryophyta</taxon>
        <taxon>Tracheophyta</taxon>
        <taxon>Spermatophyta</taxon>
        <taxon>Magnoliopsida</taxon>
        <taxon>eudicotyledons</taxon>
        <taxon>Gunneridae</taxon>
        <taxon>Pentapetalae</taxon>
        <taxon>rosids</taxon>
        <taxon>fabids</taxon>
        <taxon>Rosales</taxon>
        <taxon>Rhamnaceae</taxon>
        <taxon>Paliureae</taxon>
        <taxon>Ziziphus</taxon>
    </lineage>
</organism>
<dbReference type="GO" id="GO:0000139">
    <property type="term" value="C:Golgi membrane"/>
    <property type="evidence" value="ECO:0007669"/>
    <property type="project" value="UniProtKB-SubCell"/>
</dbReference>
<keyword evidence="3 7" id="KW-0732">Signal</keyword>
<evidence type="ECO:0000256" key="6">
    <source>
        <dbReference type="SAM" id="Phobius"/>
    </source>
</evidence>
<proteinExistence type="predicted"/>
<evidence type="ECO:0000256" key="2">
    <source>
        <dbReference type="ARBA" id="ARBA00022692"/>
    </source>
</evidence>
<dbReference type="GeneID" id="107413917"/>
<dbReference type="RefSeq" id="XP_015877457.1">
    <property type="nucleotide sequence ID" value="XM_016021971.2"/>
</dbReference>
<dbReference type="Pfam" id="PF09451">
    <property type="entry name" value="ATG27"/>
    <property type="match status" value="1"/>
</dbReference>
<comment type="subcellular location">
    <subcellularLocation>
        <location evidence="1">Membrane</location>
        <topology evidence="1">Single-pass membrane protein</topology>
    </subcellularLocation>
</comment>
<name>A0A6P3ZED9_ZIZJJ</name>
<dbReference type="InterPro" id="IPR018939">
    <property type="entry name" value="Autophagy-rel_prot_27"/>
</dbReference>
<keyword evidence="5 6" id="KW-0472">Membrane</keyword>
<evidence type="ECO:0000313" key="8">
    <source>
        <dbReference type="RefSeq" id="XP_015877457.1"/>
    </source>
</evidence>
<gene>
    <name evidence="8" type="primary">LOC107413917</name>
</gene>
<dbReference type="AlphaFoldDB" id="A0A6P3ZED9"/>
<feature type="signal peptide" evidence="7">
    <location>
        <begin position="1"/>
        <end position="29"/>
    </location>
</feature>
<feature type="chain" id="PRO_5044646896" evidence="7">
    <location>
        <begin position="30"/>
        <end position="281"/>
    </location>
</feature>
<evidence type="ECO:0000256" key="7">
    <source>
        <dbReference type="SAM" id="SignalP"/>
    </source>
</evidence>
<keyword evidence="4 6" id="KW-1133">Transmembrane helix</keyword>
<evidence type="ECO:0000256" key="3">
    <source>
        <dbReference type="ARBA" id="ARBA00022729"/>
    </source>
</evidence>
<protein>
    <submittedName>
        <fullName evidence="8">Uncharacterized protein LOC107413917</fullName>
    </submittedName>
</protein>
<dbReference type="PANTHER" id="PTHR15071">
    <property type="entry name" value="MANNOSE-6-PHOSPHATE RECEPTOR FAMILY MEMBER"/>
    <property type="match status" value="1"/>
</dbReference>
<dbReference type="PANTHER" id="PTHR15071:SF0">
    <property type="entry name" value="MANNOSE 6-PHOSPHATE RECEPTOR-LIKE PROTEIN 1"/>
    <property type="match status" value="1"/>
</dbReference>
<feature type="transmembrane region" description="Helical" evidence="6">
    <location>
        <begin position="203"/>
        <end position="224"/>
    </location>
</feature>
<evidence type="ECO:0000256" key="5">
    <source>
        <dbReference type="ARBA" id="ARBA00023136"/>
    </source>
</evidence>
<evidence type="ECO:0000256" key="1">
    <source>
        <dbReference type="ARBA" id="ARBA00004167"/>
    </source>
</evidence>